<comment type="similarity">
    <text evidence="1">Belongs to the protein-tyrosine phosphatase family. Non-receptor class dual specificity subfamily.</text>
</comment>
<evidence type="ECO:0000259" key="5">
    <source>
        <dbReference type="PROSITE" id="PS50054"/>
    </source>
</evidence>
<dbReference type="InterPro" id="IPR016130">
    <property type="entry name" value="Tyr_Pase_AS"/>
</dbReference>
<evidence type="ECO:0000256" key="4">
    <source>
        <dbReference type="SAM" id="MobiDB-lite"/>
    </source>
</evidence>
<sequence length="200" mass="22644">MVLVDREEYRTMPSTSFQINPEYGHITELVPGLYISGVPIVRSLASIPRIKLWLDDTPSTNIYQYFDLISDQIEAVITSGGNVLVHCVAGVSRSASVCLAFLTKFRCKSLRQAYQFMAQKRPLVRPNIGFWRQLIIYENELKNGVVSVKLLRNKDDPENVLPDVYPSTNADSYGERRFSRDKPKFQPILETVPESTEAGA</sequence>
<dbReference type="InterPro" id="IPR000340">
    <property type="entry name" value="Dual-sp_phosphatase_cat-dom"/>
</dbReference>
<feature type="compositionally biased region" description="Basic and acidic residues" evidence="4">
    <location>
        <begin position="173"/>
        <end position="184"/>
    </location>
</feature>
<organism evidence="7 8">
    <name type="scientific">Setaria digitata</name>
    <dbReference type="NCBI Taxonomy" id="48799"/>
    <lineage>
        <taxon>Eukaryota</taxon>
        <taxon>Metazoa</taxon>
        <taxon>Ecdysozoa</taxon>
        <taxon>Nematoda</taxon>
        <taxon>Chromadorea</taxon>
        <taxon>Rhabditida</taxon>
        <taxon>Spirurina</taxon>
        <taxon>Spiruromorpha</taxon>
        <taxon>Filarioidea</taxon>
        <taxon>Setariidae</taxon>
        <taxon>Setaria</taxon>
    </lineage>
</organism>
<dbReference type="Proteomes" id="UP000887581">
    <property type="component" value="Unplaced"/>
</dbReference>
<dbReference type="InterPro" id="IPR020422">
    <property type="entry name" value="TYR_PHOSPHATASE_DUAL_dom"/>
</dbReference>
<dbReference type="PANTHER" id="PTHR45961:SF9">
    <property type="entry name" value="DUAL SPECIFICITY PROTEIN PHOSPHATASE 14"/>
    <property type="match status" value="1"/>
</dbReference>
<dbReference type="InterPro" id="IPR029021">
    <property type="entry name" value="Prot-tyrosine_phosphatase-like"/>
</dbReference>
<evidence type="ECO:0000259" key="6">
    <source>
        <dbReference type="PROSITE" id="PS50056"/>
    </source>
</evidence>
<dbReference type="PROSITE" id="PS50054">
    <property type="entry name" value="TYR_PHOSPHATASE_DUAL"/>
    <property type="match status" value="1"/>
</dbReference>
<dbReference type="GO" id="GO:0005737">
    <property type="term" value="C:cytoplasm"/>
    <property type="evidence" value="ECO:0007669"/>
    <property type="project" value="TreeGrafter"/>
</dbReference>
<evidence type="ECO:0000256" key="2">
    <source>
        <dbReference type="ARBA" id="ARBA00022801"/>
    </source>
</evidence>
<keyword evidence="3" id="KW-0904">Protein phosphatase</keyword>
<reference evidence="8" key="1">
    <citation type="submission" date="2022-11" db="UniProtKB">
        <authorList>
            <consortium name="WormBaseParasite"/>
        </authorList>
    </citation>
    <scope>IDENTIFICATION</scope>
</reference>
<keyword evidence="7" id="KW-1185">Reference proteome</keyword>
<evidence type="ECO:0000256" key="1">
    <source>
        <dbReference type="ARBA" id="ARBA00008601"/>
    </source>
</evidence>
<dbReference type="PROSITE" id="PS00383">
    <property type="entry name" value="TYR_PHOSPHATASE_1"/>
    <property type="match status" value="1"/>
</dbReference>
<dbReference type="SMART" id="SM00195">
    <property type="entry name" value="DSPc"/>
    <property type="match status" value="1"/>
</dbReference>
<dbReference type="WBParaSite" id="sdigi.contig60.g3275.t1">
    <property type="protein sequence ID" value="sdigi.contig60.g3275.t1"/>
    <property type="gene ID" value="sdigi.contig60.g3275"/>
</dbReference>
<protein>
    <submittedName>
        <fullName evidence="8">Dual specificity protein phosphatase 14</fullName>
    </submittedName>
</protein>
<evidence type="ECO:0000313" key="8">
    <source>
        <dbReference type="WBParaSite" id="sdigi.contig60.g3275.t1"/>
    </source>
</evidence>
<dbReference type="SUPFAM" id="SSF52799">
    <property type="entry name" value="(Phosphotyrosine protein) phosphatases II"/>
    <property type="match status" value="1"/>
</dbReference>
<dbReference type="PROSITE" id="PS50056">
    <property type="entry name" value="TYR_PHOSPHATASE_2"/>
    <property type="match status" value="1"/>
</dbReference>
<dbReference type="PANTHER" id="PTHR45961">
    <property type="entry name" value="IP21249P"/>
    <property type="match status" value="1"/>
</dbReference>
<keyword evidence="2" id="KW-0378">Hydrolase</keyword>
<dbReference type="AlphaFoldDB" id="A0A915Q594"/>
<proteinExistence type="inferred from homology"/>
<accession>A0A915Q594</accession>
<name>A0A915Q594_9BILA</name>
<feature type="domain" description="Tyrosine specific protein phosphatases" evidence="6">
    <location>
        <begin position="63"/>
        <end position="122"/>
    </location>
</feature>
<dbReference type="InterPro" id="IPR052103">
    <property type="entry name" value="Dual_spec_Phospatases"/>
</dbReference>
<dbReference type="InterPro" id="IPR000387">
    <property type="entry name" value="Tyr_Pase_dom"/>
</dbReference>
<evidence type="ECO:0000256" key="3">
    <source>
        <dbReference type="ARBA" id="ARBA00022912"/>
    </source>
</evidence>
<dbReference type="Gene3D" id="3.90.190.10">
    <property type="entry name" value="Protein tyrosine phosphatase superfamily"/>
    <property type="match status" value="1"/>
</dbReference>
<feature type="domain" description="Tyrosine-protein phosphatase" evidence="5">
    <location>
        <begin position="1"/>
        <end position="143"/>
    </location>
</feature>
<evidence type="ECO:0000313" key="7">
    <source>
        <dbReference type="Proteomes" id="UP000887581"/>
    </source>
</evidence>
<dbReference type="GO" id="GO:0004721">
    <property type="term" value="F:phosphoprotein phosphatase activity"/>
    <property type="evidence" value="ECO:0007669"/>
    <property type="project" value="UniProtKB-KW"/>
</dbReference>
<dbReference type="Pfam" id="PF00782">
    <property type="entry name" value="DSPc"/>
    <property type="match status" value="1"/>
</dbReference>
<dbReference type="CDD" id="cd14514">
    <property type="entry name" value="DUSP14-like"/>
    <property type="match status" value="1"/>
</dbReference>
<feature type="region of interest" description="Disordered" evidence="4">
    <location>
        <begin position="162"/>
        <end position="200"/>
    </location>
</feature>